<dbReference type="Pfam" id="PF00149">
    <property type="entry name" value="Metallophos"/>
    <property type="match status" value="1"/>
</dbReference>
<proteinExistence type="predicted"/>
<dbReference type="InterPro" id="IPR004843">
    <property type="entry name" value="Calcineurin-like_PHP"/>
</dbReference>
<dbReference type="EMBL" id="PYAS01000015">
    <property type="protein sequence ID" value="PSL23854.1"/>
    <property type="molecule type" value="Genomic_DNA"/>
</dbReference>
<reference evidence="2 3" key="1">
    <citation type="submission" date="2018-03" db="EMBL/GenBank/DDBJ databases">
        <title>Genomic Encyclopedia of Archaeal and Bacterial Type Strains, Phase II (KMG-II): from individual species to whole genera.</title>
        <authorList>
            <person name="Goeker M."/>
        </authorList>
    </citation>
    <scope>NUCLEOTIDE SEQUENCE [LARGE SCALE GENOMIC DNA]</scope>
    <source>
        <strain evidence="2 3">DSM 29057</strain>
    </source>
</reference>
<dbReference type="InterPro" id="IPR006311">
    <property type="entry name" value="TAT_signal"/>
</dbReference>
<evidence type="ECO:0000313" key="3">
    <source>
        <dbReference type="Proteomes" id="UP000241964"/>
    </source>
</evidence>
<dbReference type="Proteomes" id="UP000241964">
    <property type="component" value="Unassembled WGS sequence"/>
</dbReference>
<dbReference type="SUPFAM" id="SSF56300">
    <property type="entry name" value="Metallo-dependent phosphatases"/>
    <property type="match status" value="1"/>
</dbReference>
<gene>
    <name evidence="2" type="ORF">CLV60_11549</name>
</gene>
<dbReference type="PROSITE" id="PS51318">
    <property type="entry name" value="TAT"/>
    <property type="match status" value="1"/>
</dbReference>
<keyword evidence="3" id="KW-1185">Reference proteome</keyword>
<name>A0A2P8FQ62_9BACT</name>
<dbReference type="PANTHER" id="PTHR43143">
    <property type="entry name" value="METALLOPHOSPHOESTERASE, CALCINEURIN SUPERFAMILY"/>
    <property type="match status" value="1"/>
</dbReference>
<dbReference type="InterPro" id="IPR029052">
    <property type="entry name" value="Metallo-depent_PP-like"/>
</dbReference>
<evidence type="ECO:0000259" key="1">
    <source>
        <dbReference type="Pfam" id="PF00149"/>
    </source>
</evidence>
<organism evidence="2 3">
    <name type="scientific">Dyadobacter jiangsuensis</name>
    <dbReference type="NCBI Taxonomy" id="1591085"/>
    <lineage>
        <taxon>Bacteria</taxon>
        <taxon>Pseudomonadati</taxon>
        <taxon>Bacteroidota</taxon>
        <taxon>Cytophagia</taxon>
        <taxon>Cytophagales</taxon>
        <taxon>Spirosomataceae</taxon>
        <taxon>Dyadobacter</taxon>
    </lineage>
</organism>
<protein>
    <submittedName>
        <fullName evidence="2">3',5'-cyclic AMP phosphodiesterase CpdA</fullName>
    </submittedName>
</protein>
<dbReference type="Gene3D" id="3.60.21.10">
    <property type="match status" value="1"/>
</dbReference>
<comment type="caution">
    <text evidence="2">The sequence shown here is derived from an EMBL/GenBank/DDBJ whole genome shotgun (WGS) entry which is preliminary data.</text>
</comment>
<sequence length="303" mass="34541">MPANLMMKRRDFLMNGSLAAAVAGVPGATAAEAQHKNKPALTVAHITDVHIRPKDDIPDRFKASLEKVKKHKMDFVLNGGDSIYAADYENVTREWMLAQWATWDECMKTLDGYEVYSCVGNHDPWWQAPSKDDEMHGVAYAARRAGMPHRYYSFTKKNWHFIILDGNNPGVKLDGEQMAWLEKELANVPSGHYVLLMSHYPILSVTAMWAGGAHGDHVALRKLFYRYKDKVRVCLSGHNHLLDANVFNNVQYFCNGAMSGYWWEKGDEQSAGPYYYQETAPGYAILKLYEDGTVENRYFEHHI</sequence>
<feature type="domain" description="Calcineurin-like phosphoesterase" evidence="1">
    <location>
        <begin position="42"/>
        <end position="240"/>
    </location>
</feature>
<dbReference type="GO" id="GO:0016787">
    <property type="term" value="F:hydrolase activity"/>
    <property type="evidence" value="ECO:0007669"/>
    <property type="project" value="InterPro"/>
</dbReference>
<dbReference type="InterPro" id="IPR051918">
    <property type="entry name" value="STPP_CPPED1"/>
</dbReference>
<dbReference type="PANTHER" id="PTHR43143:SF1">
    <property type="entry name" value="SERINE_THREONINE-PROTEIN PHOSPHATASE CPPED1"/>
    <property type="match status" value="1"/>
</dbReference>
<evidence type="ECO:0000313" key="2">
    <source>
        <dbReference type="EMBL" id="PSL23854.1"/>
    </source>
</evidence>
<accession>A0A2P8FQ62</accession>
<dbReference type="AlphaFoldDB" id="A0A2P8FQ62"/>